<dbReference type="InterPro" id="IPR010667">
    <property type="entry name" value="Phage_T4_Gp19"/>
</dbReference>
<dbReference type="Pfam" id="PF06841">
    <property type="entry name" value="Phage_T4_gp19"/>
    <property type="match status" value="1"/>
</dbReference>
<gene>
    <name evidence="1" type="ORF">EHE19_012970</name>
</gene>
<name>A0A4U7JE23_9FIRM</name>
<accession>A0A4U7JE23</accession>
<dbReference type="AlphaFoldDB" id="A0A4U7JE23"/>
<organism evidence="1 2">
    <name type="scientific">Ruminiclostridium herbifermentans</name>
    <dbReference type="NCBI Taxonomy" id="2488810"/>
    <lineage>
        <taxon>Bacteria</taxon>
        <taxon>Bacillati</taxon>
        <taxon>Bacillota</taxon>
        <taxon>Clostridia</taxon>
        <taxon>Eubacteriales</taxon>
        <taxon>Oscillospiraceae</taxon>
        <taxon>Ruminiclostridium</taxon>
    </lineage>
</organism>
<dbReference type="NCBIfam" id="TIGR02241">
    <property type="entry name" value="conserved hypothetical phage tail region protein"/>
    <property type="match status" value="1"/>
</dbReference>
<evidence type="ECO:0000313" key="2">
    <source>
        <dbReference type="Proteomes" id="UP000306409"/>
    </source>
</evidence>
<dbReference type="PANTHER" id="PTHR38009">
    <property type="entry name" value="CONSERVED HYPOTHETICAL PHAGE TAIL PROTEIN"/>
    <property type="match status" value="1"/>
</dbReference>
<dbReference type="EMBL" id="CP061336">
    <property type="protein sequence ID" value="QNU68876.1"/>
    <property type="molecule type" value="Genomic_DNA"/>
</dbReference>
<proteinExistence type="predicted"/>
<protein>
    <submittedName>
        <fullName evidence="1">Phage tail protein</fullName>
    </submittedName>
</protein>
<dbReference type="PANTHER" id="PTHR38009:SF1">
    <property type="entry name" value="CONSERVED HYPOTHETICAL PHAGE TAIL PROTEIN"/>
    <property type="match status" value="1"/>
</dbReference>
<evidence type="ECO:0000313" key="1">
    <source>
        <dbReference type="EMBL" id="QNU68876.1"/>
    </source>
</evidence>
<dbReference type="GO" id="GO:0005198">
    <property type="term" value="F:structural molecule activity"/>
    <property type="evidence" value="ECO:0007669"/>
    <property type="project" value="InterPro"/>
</dbReference>
<reference evidence="1 2" key="1">
    <citation type="submission" date="2020-09" db="EMBL/GenBank/DDBJ databases">
        <title>Characterization and genome sequencing of Ruminiclostridium sp. nov. MA18.</title>
        <authorList>
            <person name="Rettenmaier R."/>
            <person name="Kowollik M.-L."/>
            <person name="Liebl W."/>
            <person name="Zverlov V."/>
        </authorList>
    </citation>
    <scope>NUCLEOTIDE SEQUENCE [LARGE SCALE GENOMIC DNA]</scope>
    <source>
        <strain evidence="1 2">MA18</strain>
    </source>
</reference>
<dbReference type="Proteomes" id="UP000306409">
    <property type="component" value="Chromosome"/>
</dbReference>
<dbReference type="KEGG" id="rher:EHE19_012970"/>
<dbReference type="OrthoDB" id="73314at2"/>
<keyword evidence="2" id="KW-1185">Reference proteome</keyword>
<sequence>MKNSPGKRKDPYMAYNFVVEIEGIQVAQFSEVSGLSVETQVEKKNFGGENHREYTFLAQTKYSDITLKRGLMDDLYLWKWYQKVIDGKCTGIRRNASIYLLDDCGNPLMWWDVLDACPIKWEGPALNASSSAVAVETLVLTHNGIHMHK</sequence>
<dbReference type="InterPro" id="IPR011747">
    <property type="entry name" value="CHP02241"/>
</dbReference>